<evidence type="ECO:0000256" key="5">
    <source>
        <dbReference type="ARBA" id="ARBA00022801"/>
    </source>
</evidence>
<dbReference type="InterPro" id="IPR029058">
    <property type="entry name" value="AB_hydrolase_fold"/>
</dbReference>
<protein>
    <recommendedName>
        <fullName evidence="3">palmitoyl-protein hydrolase</fullName>
        <ecNumber evidence="3">3.1.2.22</ecNumber>
    </recommendedName>
    <alternativeName>
        <fullName evidence="8">Palmitoyl-protein hydrolase</fullName>
    </alternativeName>
</protein>
<name>A0A8I6RJP2_CIMLE</name>
<dbReference type="SUPFAM" id="SSF53474">
    <property type="entry name" value="alpha/beta-Hydrolases"/>
    <property type="match status" value="1"/>
</dbReference>
<sequence length="275" mass="30213">MLTVKLDSKICSVFKLCLLPVFACLKSLDYIFKFYDPRYGYSVYSETSFNCEVRYPDMSTSPVVLAATTKQTATIIFLHGLGDTGHGWASAIGAIRPPFAKVICPTAPTMPVTWNNGFKMPSWFDLKALDASTDEDEAGIKKAAENIHQIIHAEEQAGINSTRIVIGGFSQGGALALYSAFTYKKPLGGVMALSCWLPLHKQFPRLAVGNKATPILQAHGDCDPLVQYKWGQMTASVLKQLNSNVEFKTYKGLGHSSNEDEMADLKSFVEKILVE</sequence>
<dbReference type="PANTHER" id="PTHR10655">
    <property type="entry name" value="LYSOPHOSPHOLIPASE-RELATED"/>
    <property type="match status" value="1"/>
</dbReference>
<dbReference type="PANTHER" id="PTHR10655:SF68">
    <property type="entry name" value="PALMITOYL-PROTEIN HYDROLASE"/>
    <property type="match status" value="1"/>
</dbReference>
<dbReference type="GO" id="GO:0052689">
    <property type="term" value="F:carboxylic ester hydrolase activity"/>
    <property type="evidence" value="ECO:0007669"/>
    <property type="project" value="TreeGrafter"/>
</dbReference>
<dbReference type="EC" id="3.1.2.22" evidence="3"/>
<evidence type="ECO:0000256" key="2">
    <source>
        <dbReference type="ARBA" id="ARBA00006499"/>
    </source>
</evidence>
<evidence type="ECO:0000256" key="6">
    <source>
        <dbReference type="ARBA" id="ARBA00022832"/>
    </source>
</evidence>
<comment type="similarity">
    <text evidence="2">Belongs to the AB hydrolase superfamily. AB hydrolase 2 family.</text>
</comment>
<dbReference type="OrthoDB" id="2418081at2759"/>
<feature type="domain" description="Phospholipase/carboxylesterase/thioesterase" evidence="11">
    <location>
        <begin position="62"/>
        <end position="272"/>
    </location>
</feature>
<keyword evidence="4" id="KW-0963">Cytoplasm</keyword>
<keyword evidence="6" id="KW-0276">Fatty acid metabolism</keyword>
<dbReference type="Gene3D" id="3.40.50.1820">
    <property type="entry name" value="alpha/beta hydrolase"/>
    <property type="match status" value="1"/>
</dbReference>
<keyword evidence="13" id="KW-1185">Reference proteome</keyword>
<evidence type="ECO:0000256" key="1">
    <source>
        <dbReference type="ARBA" id="ARBA00004496"/>
    </source>
</evidence>
<dbReference type="GO" id="GO:0005737">
    <property type="term" value="C:cytoplasm"/>
    <property type="evidence" value="ECO:0007669"/>
    <property type="project" value="UniProtKB-SubCell"/>
</dbReference>
<dbReference type="Proteomes" id="UP000494040">
    <property type="component" value="Unassembled WGS sequence"/>
</dbReference>
<accession>A0A8I6RJP2</accession>
<dbReference type="FunFam" id="3.40.50.1820:FF:000010">
    <property type="entry name" value="Acyl-protein thioesterase 2"/>
    <property type="match status" value="1"/>
</dbReference>
<dbReference type="AlphaFoldDB" id="A0A8I6RJP2"/>
<dbReference type="GO" id="GO:0006631">
    <property type="term" value="P:fatty acid metabolic process"/>
    <property type="evidence" value="ECO:0007669"/>
    <property type="project" value="UniProtKB-KW"/>
</dbReference>
<dbReference type="GO" id="GO:0008474">
    <property type="term" value="F:palmitoyl-(protein) hydrolase activity"/>
    <property type="evidence" value="ECO:0007669"/>
    <property type="project" value="UniProtKB-EC"/>
</dbReference>
<keyword evidence="7" id="KW-0443">Lipid metabolism</keyword>
<reference evidence="12" key="1">
    <citation type="submission" date="2022-01" db="UniProtKB">
        <authorList>
            <consortium name="EnsemblMetazoa"/>
        </authorList>
    </citation>
    <scope>IDENTIFICATION</scope>
</reference>
<evidence type="ECO:0000259" key="11">
    <source>
        <dbReference type="Pfam" id="PF02230"/>
    </source>
</evidence>
<comment type="catalytic activity">
    <reaction evidence="9">
        <text>S-hexadecanoyl-L-cysteinyl-[protein] + H2O = L-cysteinyl-[protein] + hexadecanoate + H(+)</text>
        <dbReference type="Rhea" id="RHEA:19233"/>
        <dbReference type="Rhea" id="RHEA-COMP:10131"/>
        <dbReference type="Rhea" id="RHEA-COMP:11032"/>
        <dbReference type="ChEBI" id="CHEBI:7896"/>
        <dbReference type="ChEBI" id="CHEBI:15377"/>
        <dbReference type="ChEBI" id="CHEBI:15378"/>
        <dbReference type="ChEBI" id="CHEBI:29950"/>
        <dbReference type="ChEBI" id="CHEBI:74151"/>
        <dbReference type="EC" id="3.1.2.22"/>
    </reaction>
</comment>
<dbReference type="OMA" id="WYDILAM"/>
<evidence type="ECO:0000256" key="10">
    <source>
        <dbReference type="ARBA" id="ARBA00048656"/>
    </source>
</evidence>
<comment type="subcellular location">
    <subcellularLocation>
        <location evidence="1">Cytoplasm</location>
    </subcellularLocation>
</comment>
<evidence type="ECO:0000256" key="3">
    <source>
        <dbReference type="ARBA" id="ARBA00012423"/>
    </source>
</evidence>
<evidence type="ECO:0000313" key="12">
    <source>
        <dbReference type="EnsemblMetazoa" id="XP_014243350.1"/>
    </source>
</evidence>
<dbReference type="InterPro" id="IPR050565">
    <property type="entry name" value="LYPA1-2/EST-like"/>
</dbReference>
<gene>
    <name evidence="12" type="primary">106663204</name>
</gene>
<evidence type="ECO:0000256" key="9">
    <source>
        <dbReference type="ARBA" id="ARBA00047337"/>
    </source>
</evidence>
<evidence type="ECO:0000256" key="4">
    <source>
        <dbReference type="ARBA" id="ARBA00022490"/>
    </source>
</evidence>
<comment type="catalytic activity">
    <reaction evidence="10">
        <text>1-hexadecanoyl-sn-glycero-3-phosphocholine + H2O = sn-glycerol 3-phosphocholine + hexadecanoate + H(+)</text>
        <dbReference type="Rhea" id="RHEA:40435"/>
        <dbReference type="ChEBI" id="CHEBI:7896"/>
        <dbReference type="ChEBI" id="CHEBI:15377"/>
        <dbReference type="ChEBI" id="CHEBI:15378"/>
        <dbReference type="ChEBI" id="CHEBI:16870"/>
        <dbReference type="ChEBI" id="CHEBI:72998"/>
    </reaction>
    <physiologicalReaction direction="left-to-right" evidence="10">
        <dbReference type="Rhea" id="RHEA:40436"/>
    </physiologicalReaction>
</comment>
<evidence type="ECO:0000313" key="13">
    <source>
        <dbReference type="Proteomes" id="UP000494040"/>
    </source>
</evidence>
<dbReference type="InterPro" id="IPR003140">
    <property type="entry name" value="PLipase/COase/thioEstase"/>
</dbReference>
<evidence type="ECO:0000256" key="7">
    <source>
        <dbReference type="ARBA" id="ARBA00023098"/>
    </source>
</evidence>
<dbReference type="EnsemblMetazoa" id="XM_014387864.2">
    <property type="protein sequence ID" value="XP_014243350.1"/>
    <property type="gene ID" value="LOC106663204"/>
</dbReference>
<dbReference type="KEGG" id="clec:106663204"/>
<dbReference type="Pfam" id="PF02230">
    <property type="entry name" value="Abhydrolase_2"/>
    <property type="match status" value="1"/>
</dbReference>
<proteinExistence type="inferred from homology"/>
<keyword evidence="5" id="KW-0378">Hydrolase</keyword>
<organism evidence="12 13">
    <name type="scientific">Cimex lectularius</name>
    <name type="common">Bed bug</name>
    <name type="synonym">Acanthia lectularia</name>
    <dbReference type="NCBI Taxonomy" id="79782"/>
    <lineage>
        <taxon>Eukaryota</taxon>
        <taxon>Metazoa</taxon>
        <taxon>Ecdysozoa</taxon>
        <taxon>Arthropoda</taxon>
        <taxon>Hexapoda</taxon>
        <taxon>Insecta</taxon>
        <taxon>Pterygota</taxon>
        <taxon>Neoptera</taxon>
        <taxon>Paraneoptera</taxon>
        <taxon>Hemiptera</taxon>
        <taxon>Heteroptera</taxon>
        <taxon>Panheteroptera</taxon>
        <taxon>Cimicomorpha</taxon>
        <taxon>Cimicidae</taxon>
        <taxon>Cimex</taxon>
    </lineage>
</organism>
<evidence type="ECO:0000256" key="8">
    <source>
        <dbReference type="ARBA" id="ARBA00031195"/>
    </source>
</evidence>